<dbReference type="PANTHER" id="PTHR48063:SF106">
    <property type="entry name" value="LEUCINE-RICH REPEAT DOMAIN, L DOMAIN-LIKE PROTEIN-RELATED"/>
    <property type="match status" value="1"/>
</dbReference>
<dbReference type="Gramene" id="mRNA:HanXRQr2_Chr10g0432451">
    <property type="protein sequence ID" value="CDS:HanXRQr2_Chr10g0432451.1"/>
    <property type="gene ID" value="HanXRQr2_Chr10g0432451"/>
</dbReference>
<keyword evidence="8" id="KW-0325">Glycoprotein</keyword>
<keyword evidence="5" id="KW-0677">Repeat</keyword>
<dbReference type="FunFam" id="3.80.10.10:FF:000383">
    <property type="entry name" value="Leucine-rich repeat receptor protein kinase EMS1"/>
    <property type="match status" value="1"/>
</dbReference>
<evidence type="ECO:0000313" key="11">
    <source>
        <dbReference type="Proteomes" id="UP000215914"/>
    </source>
</evidence>
<feature type="domain" description="Leucine-rich repeat-containing N-terminal plant-type" evidence="9">
    <location>
        <begin position="2"/>
        <end position="39"/>
    </location>
</feature>
<keyword evidence="3" id="KW-0812">Transmembrane</keyword>
<evidence type="ECO:0000256" key="4">
    <source>
        <dbReference type="ARBA" id="ARBA00022729"/>
    </source>
</evidence>
<keyword evidence="4" id="KW-0732">Signal</keyword>
<evidence type="ECO:0000313" key="10">
    <source>
        <dbReference type="EMBL" id="KAF5785758.1"/>
    </source>
</evidence>
<organism evidence="10 11">
    <name type="scientific">Helianthus annuus</name>
    <name type="common">Common sunflower</name>
    <dbReference type="NCBI Taxonomy" id="4232"/>
    <lineage>
        <taxon>Eukaryota</taxon>
        <taxon>Viridiplantae</taxon>
        <taxon>Streptophyta</taxon>
        <taxon>Embryophyta</taxon>
        <taxon>Tracheophyta</taxon>
        <taxon>Spermatophyta</taxon>
        <taxon>Magnoliopsida</taxon>
        <taxon>eudicotyledons</taxon>
        <taxon>Gunneridae</taxon>
        <taxon>Pentapetalae</taxon>
        <taxon>asterids</taxon>
        <taxon>campanulids</taxon>
        <taxon>Asterales</taxon>
        <taxon>Asteraceae</taxon>
        <taxon>Asteroideae</taxon>
        <taxon>Heliantheae alliance</taxon>
        <taxon>Heliantheae</taxon>
        <taxon>Helianthus</taxon>
    </lineage>
</organism>
<comment type="subcellular location">
    <subcellularLocation>
        <location evidence="1">Membrane</location>
        <topology evidence="1">Single-pass type I membrane protein</topology>
    </subcellularLocation>
</comment>
<evidence type="ECO:0000256" key="5">
    <source>
        <dbReference type="ARBA" id="ARBA00022737"/>
    </source>
</evidence>
<evidence type="ECO:0000256" key="2">
    <source>
        <dbReference type="ARBA" id="ARBA00022614"/>
    </source>
</evidence>
<protein>
    <submittedName>
        <fullName evidence="10">Leucine-rich repeat-containing, plant-type, leucine-rich repeat domain superfamily</fullName>
    </submittedName>
</protein>
<dbReference type="PANTHER" id="PTHR48063">
    <property type="entry name" value="LRR RECEPTOR-LIKE KINASE"/>
    <property type="match status" value="1"/>
</dbReference>
<evidence type="ECO:0000256" key="3">
    <source>
        <dbReference type="ARBA" id="ARBA00022692"/>
    </source>
</evidence>
<reference evidence="10" key="2">
    <citation type="submission" date="2020-06" db="EMBL/GenBank/DDBJ databases">
        <title>Helianthus annuus Genome sequencing and assembly Release 2.</title>
        <authorList>
            <person name="Gouzy J."/>
            <person name="Langlade N."/>
            <person name="Munos S."/>
        </authorList>
    </citation>
    <scope>NUCLEOTIDE SEQUENCE</scope>
    <source>
        <tissue evidence="10">Leaves</tissue>
    </source>
</reference>
<evidence type="ECO:0000256" key="7">
    <source>
        <dbReference type="ARBA" id="ARBA00023136"/>
    </source>
</evidence>
<evidence type="ECO:0000256" key="8">
    <source>
        <dbReference type="ARBA" id="ARBA00023180"/>
    </source>
</evidence>
<evidence type="ECO:0000256" key="1">
    <source>
        <dbReference type="ARBA" id="ARBA00004479"/>
    </source>
</evidence>
<keyword evidence="11" id="KW-1185">Reference proteome</keyword>
<dbReference type="GO" id="GO:0016020">
    <property type="term" value="C:membrane"/>
    <property type="evidence" value="ECO:0007669"/>
    <property type="project" value="UniProtKB-SubCell"/>
</dbReference>
<evidence type="ECO:0000259" key="9">
    <source>
        <dbReference type="Pfam" id="PF08263"/>
    </source>
</evidence>
<dbReference type="InterPro" id="IPR032675">
    <property type="entry name" value="LRR_dom_sf"/>
</dbReference>
<evidence type="ECO:0000256" key="6">
    <source>
        <dbReference type="ARBA" id="ARBA00022989"/>
    </source>
</evidence>
<dbReference type="Pfam" id="PF08263">
    <property type="entry name" value="LRRNT_2"/>
    <property type="match status" value="1"/>
</dbReference>
<dbReference type="InterPro" id="IPR013210">
    <property type="entry name" value="LRR_N_plant-typ"/>
</dbReference>
<dbReference type="InterPro" id="IPR001611">
    <property type="entry name" value="Leu-rich_rpt"/>
</dbReference>
<sequence>MDNELQSLYLFKKSVFDPSGMLATWTCTSCCLWERVWCDGITENDKSLYLRGRISSRHDFLVINDVDTSFVALKELQYLNLRWNDFQGSLIPQFIGSLKQLQHLNLSTTSLSGVLPDFIGNLSNIKKLDLSYNFFEGRSPHSFQNLSSLSIMEPWKLSKHDAFFIRASFIKLSSSSCISVS</sequence>
<comment type="caution">
    <text evidence="10">The sequence shown here is derived from an EMBL/GenBank/DDBJ whole genome shotgun (WGS) entry which is preliminary data.</text>
</comment>
<dbReference type="Pfam" id="PF00560">
    <property type="entry name" value="LRR_1"/>
    <property type="match status" value="1"/>
</dbReference>
<dbReference type="SUPFAM" id="SSF52058">
    <property type="entry name" value="L domain-like"/>
    <property type="match status" value="1"/>
</dbReference>
<reference evidence="10" key="1">
    <citation type="journal article" date="2017" name="Nature">
        <title>The sunflower genome provides insights into oil metabolism, flowering and Asterid evolution.</title>
        <authorList>
            <person name="Badouin H."/>
            <person name="Gouzy J."/>
            <person name="Grassa C.J."/>
            <person name="Murat F."/>
            <person name="Staton S.E."/>
            <person name="Cottret L."/>
            <person name="Lelandais-Briere C."/>
            <person name="Owens G.L."/>
            <person name="Carrere S."/>
            <person name="Mayjonade B."/>
            <person name="Legrand L."/>
            <person name="Gill N."/>
            <person name="Kane N.C."/>
            <person name="Bowers J.E."/>
            <person name="Hubner S."/>
            <person name="Bellec A."/>
            <person name="Berard A."/>
            <person name="Berges H."/>
            <person name="Blanchet N."/>
            <person name="Boniface M.C."/>
            <person name="Brunel D."/>
            <person name="Catrice O."/>
            <person name="Chaidir N."/>
            <person name="Claudel C."/>
            <person name="Donnadieu C."/>
            <person name="Faraut T."/>
            <person name="Fievet G."/>
            <person name="Helmstetter N."/>
            <person name="King M."/>
            <person name="Knapp S.J."/>
            <person name="Lai Z."/>
            <person name="Le Paslier M.C."/>
            <person name="Lippi Y."/>
            <person name="Lorenzon L."/>
            <person name="Mandel J.R."/>
            <person name="Marage G."/>
            <person name="Marchand G."/>
            <person name="Marquand E."/>
            <person name="Bret-Mestries E."/>
            <person name="Morien E."/>
            <person name="Nambeesan S."/>
            <person name="Nguyen T."/>
            <person name="Pegot-Espagnet P."/>
            <person name="Pouilly N."/>
            <person name="Raftis F."/>
            <person name="Sallet E."/>
            <person name="Schiex T."/>
            <person name="Thomas J."/>
            <person name="Vandecasteele C."/>
            <person name="Vares D."/>
            <person name="Vear F."/>
            <person name="Vautrin S."/>
            <person name="Crespi M."/>
            <person name="Mangin B."/>
            <person name="Burke J.M."/>
            <person name="Salse J."/>
            <person name="Munos S."/>
            <person name="Vincourt P."/>
            <person name="Rieseberg L.H."/>
            <person name="Langlade N.B."/>
        </authorList>
    </citation>
    <scope>NUCLEOTIDE SEQUENCE</scope>
    <source>
        <tissue evidence="10">Leaves</tissue>
    </source>
</reference>
<keyword evidence="6" id="KW-1133">Transmembrane helix</keyword>
<keyword evidence="7" id="KW-0472">Membrane</keyword>
<dbReference type="EMBL" id="MNCJ02000325">
    <property type="protein sequence ID" value="KAF5785758.1"/>
    <property type="molecule type" value="Genomic_DNA"/>
</dbReference>
<keyword evidence="2" id="KW-0433">Leucine-rich repeat</keyword>
<dbReference type="AlphaFoldDB" id="A0A9K3HWG1"/>
<dbReference type="Proteomes" id="UP000215914">
    <property type="component" value="Unassembled WGS sequence"/>
</dbReference>
<dbReference type="Pfam" id="PF13855">
    <property type="entry name" value="LRR_8"/>
    <property type="match status" value="1"/>
</dbReference>
<gene>
    <name evidence="10" type="ORF">HanXRQr2_Chr10g0432451</name>
</gene>
<accession>A0A9K3HWG1</accession>
<name>A0A9K3HWG1_HELAN</name>
<dbReference type="Gene3D" id="3.80.10.10">
    <property type="entry name" value="Ribonuclease Inhibitor"/>
    <property type="match status" value="1"/>
</dbReference>
<proteinExistence type="predicted"/>
<dbReference type="InterPro" id="IPR046956">
    <property type="entry name" value="RLP23-like"/>
</dbReference>